<dbReference type="Pfam" id="PF11276">
    <property type="entry name" value="DUF3078"/>
    <property type="match status" value="1"/>
</dbReference>
<comment type="caution">
    <text evidence="1">The sequence shown here is derived from an EMBL/GenBank/DDBJ whole genome shotgun (WGS) entry which is preliminary data.</text>
</comment>
<evidence type="ECO:0000313" key="2">
    <source>
        <dbReference type="Proteomes" id="UP000553459"/>
    </source>
</evidence>
<gene>
    <name evidence="1" type="ORF">GNY06_02760</name>
</gene>
<organism evidence="1 2">
    <name type="scientific">Elizabethkingia argenteiflava</name>
    <dbReference type="NCBI Taxonomy" id="2681556"/>
    <lineage>
        <taxon>Bacteria</taxon>
        <taxon>Pseudomonadati</taxon>
        <taxon>Bacteroidota</taxon>
        <taxon>Flavobacteriia</taxon>
        <taxon>Flavobacteriales</taxon>
        <taxon>Weeksellaceae</taxon>
        <taxon>Elizabethkingia</taxon>
    </lineage>
</organism>
<dbReference type="Proteomes" id="UP000553459">
    <property type="component" value="Unassembled WGS sequence"/>
</dbReference>
<dbReference type="RefSeq" id="WP_166518705.1">
    <property type="nucleotide sequence ID" value="NZ_JAAABJ010000264.1"/>
</dbReference>
<dbReference type="AlphaFoldDB" id="A0A845PR84"/>
<dbReference type="InterPro" id="IPR021428">
    <property type="entry name" value="DUF3078"/>
</dbReference>
<sequence length="374" mass="42466">MNRIFTGVLLFQGFALGFGQQQIQTKAIIDSINQSKWKENNLNIDSISNFSMVKIPRIQIDTIITQSPILSFLTEPTPVTPYQIMKSPSLRRWYIYGQNDVLFNQAAFSNWNAGGNDNVGINTSVNYSIIYKKGRHFLDNNIRLGYGLVSSKGQSSRKTDDYINVSSNYGYDLRKNYYLSAGIQLLSQFFPGYNYDKTPNPLYDDRISKFMAPGYLNIGVGISYNPRENFQVILRPTTGRFTFVMDSKLQMKDNYGLERDGQSIRTEFGVLANIMYKIQIMKNLSFTNQLDLFSSYTSHPERVDIAYAGLINIKFNKLISTIISVNLLYDHDQIQKLQFKQTLGVGVSYSIGNQVSDLSDSKKLIKPFGIGVKG</sequence>
<keyword evidence="2" id="KW-1185">Reference proteome</keyword>
<proteinExistence type="predicted"/>
<name>A0A845PR84_9FLAO</name>
<reference evidence="1 2" key="1">
    <citation type="submission" date="2019-11" db="EMBL/GenBank/DDBJ databases">
        <title>Characterization of Elizabethkingia argenteiflava sp. nov., isolated from inner surface of Soybean Pods.</title>
        <authorList>
            <person name="Mo S."/>
        </authorList>
    </citation>
    <scope>NUCLEOTIDE SEQUENCE [LARGE SCALE GENOMIC DNA]</scope>
    <source>
        <strain evidence="1 2">YB22</strain>
    </source>
</reference>
<evidence type="ECO:0000313" key="1">
    <source>
        <dbReference type="EMBL" id="NAW50354.1"/>
    </source>
</evidence>
<protein>
    <submittedName>
        <fullName evidence="1">DUF3078 domain-containing protein</fullName>
    </submittedName>
</protein>
<accession>A0A845PR84</accession>
<dbReference type="EMBL" id="JAAABJ010000264">
    <property type="protein sequence ID" value="NAW50354.1"/>
    <property type="molecule type" value="Genomic_DNA"/>
</dbReference>